<dbReference type="OrthoDB" id="5694214at2"/>
<feature type="domain" description="RagB/SusD" evidence="7">
    <location>
        <begin position="370"/>
        <end position="524"/>
    </location>
</feature>
<dbReference type="InterPro" id="IPR033985">
    <property type="entry name" value="SusD-like_N"/>
</dbReference>
<organism evidence="9 10">
    <name type="scientific">Sphingobacterium allocomposti</name>
    <dbReference type="NCBI Taxonomy" id="415956"/>
    <lineage>
        <taxon>Bacteria</taxon>
        <taxon>Pseudomonadati</taxon>
        <taxon>Bacteroidota</taxon>
        <taxon>Sphingobacteriia</taxon>
        <taxon>Sphingobacteriales</taxon>
        <taxon>Sphingobacteriaceae</taxon>
        <taxon>Sphingobacterium</taxon>
    </lineage>
</organism>
<gene>
    <name evidence="9" type="ORF">BC792_109103</name>
</gene>
<dbReference type="RefSeq" id="WP_148908585.1">
    <property type="nucleotide sequence ID" value="NZ_VNHX01000009.1"/>
</dbReference>
<protein>
    <submittedName>
        <fullName evidence="9">Putative outer membrane starch-binding protein</fullName>
    </submittedName>
</protein>
<evidence type="ECO:0000259" key="7">
    <source>
        <dbReference type="Pfam" id="PF07980"/>
    </source>
</evidence>
<evidence type="ECO:0000313" key="10">
    <source>
        <dbReference type="Proteomes" id="UP000325105"/>
    </source>
</evidence>
<evidence type="ECO:0000313" key="9">
    <source>
        <dbReference type="EMBL" id="TYP95907.1"/>
    </source>
</evidence>
<reference evidence="9 10" key="1">
    <citation type="submission" date="2019-07" db="EMBL/GenBank/DDBJ databases">
        <title>Genomic Encyclopedia of Archaeal and Bacterial Type Strains, Phase II (KMG-II): from individual species to whole genera.</title>
        <authorList>
            <person name="Goeker M."/>
        </authorList>
    </citation>
    <scope>NUCLEOTIDE SEQUENCE [LARGE SCALE GENOMIC DNA]</scope>
    <source>
        <strain evidence="9 10">DSM 18850</strain>
    </source>
</reference>
<evidence type="ECO:0000256" key="2">
    <source>
        <dbReference type="ARBA" id="ARBA00006275"/>
    </source>
</evidence>
<evidence type="ECO:0000259" key="8">
    <source>
        <dbReference type="Pfam" id="PF14322"/>
    </source>
</evidence>
<comment type="subcellular location">
    <subcellularLocation>
        <location evidence="1">Cell outer membrane</location>
    </subcellularLocation>
</comment>
<feature type="chain" id="PRO_5024394626" evidence="6">
    <location>
        <begin position="26"/>
        <end position="526"/>
    </location>
</feature>
<keyword evidence="5" id="KW-0998">Cell outer membrane</keyword>
<evidence type="ECO:0000256" key="1">
    <source>
        <dbReference type="ARBA" id="ARBA00004442"/>
    </source>
</evidence>
<accession>A0A5S5DJ07</accession>
<keyword evidence="3 6" id="KW-0732">Signal</keyword>
<name>A0A5S5DJ07_9SPHI</name>
<dbReference type="InterPro" id="IPR012944">
    <property type="entry name" value="SusD_RagB_dom"/>
</dbReference>
<feature type="domain" description="SusD-like N-terminal" evidence="8">
    <location>
        <begin position="72"/>
        <end position="237"/>
    </location>
</feature>
<dbReference type="EMBL" id="VNHX01000009">
    <property type="protein sequence ID" value="TYP95907.1"/>
    <property type="molecule type" value="Genomic_DNA"/>
</dbReference>
<dbReference type="Pfam" id="PF14322">
    <property type="entry name" value="SusD-like_3"/>
    <property type="match status" value="1"/>
</dbReference>
<dbReference type="PROSITE" id="PS51257">
    <property type="entry name" value="PROKAR_LIPOPROTEIN"/>
    <property type="match status" value="1"/>
</dbReference>
<dbReference type="AlphaFoldDB" id="A0A5S5DJ07"/>
<dbReference type="InterPro" id="IPR011990">
    <property type="entry name" value="TPR-like_helical_dom_sf"/>
</dbReference>
<dbReference type="Proteomes" id="UP000325105">
    <property type="component" value="Unassembled WGS sequence"/>
</dbReference>
<evidence type="ECO:0000256" key="5">
    <source>
        <dbReference type="ARBA" id="ARBA00023237"/>
    </source>
</evidence>
<evidence type="ECO:0000256" key="3">
    <source>
        <dbReference type="ARBA" id="ARBA00022729"/>
    </source>
</evidence>
<comment type="similarity">
    <text evidence="2">Belongs to the SusD family.</text>
</comment>
<feature type="signal peptide" evidence="6">
    <location>
        <begin position="1"/>
        <end position="25"/>
    </location>
</feature>
<evidence type="ECO:0000256" key="6">
    <source>
        <dbReference type="SAM" id="SignalP"/>
    </source>
</evidence>
<dbReference type="Gene3D" id="1.25.40.390">
    <property type="match status" value="1"/>
</dbReference>
<dbReference type="Pfam" id="PF07980">
    <property type="entry name" value="SusD_RagB"/>
    <property type="match status" value="1"/>
</dbReference>
<sequence>MKTKYIAFGLLCSGLLLTTSCSSFLDEDPRSGVTLGAYYKDAAQAVENIRSLYRMGAPVRYGQAGSAYIGPTASINSMLTGYFSNSYEGQELITMYARQLTRQQNTRIVSNTMNTIWNDSYRAINIANGAIKHIPEISMDVNEQKRLIAEAKFFRAFNLFYLVKTFGDIPLTTEPYEAFDGDMAPFFLSRTAAAQVYELIEEDLKEAVEVLPAAMFTDNGYRLTKYVAAMALSNVYLQQSKYADAAVYAKIVTTSPHALTQHSDLHMGSAYNKLRTEDLIPEVIYSYEFDETISTSGSWPTYAFSSSATAVFDKYAIFERVYGPTNRFLNVYDEDDLRIQPNQFFHWEYTHPINGRKWTSDVAGVWYFHDENAVVNTGRGTKDWNIYRYAEALLIAAEAIAESEGVTAEAAGYLAEIKARADMDGKDVASYTAELQGLSAEEFVKEVWRERLRELPLEFKMWDDCVRTRMFPVVSATEKGRIDFVPLIGAQNGAGATFRESDLLWPISMDELQRNPELTPTEGYQY</sequence>
<dbReference type="GO" id="GO:0009279">
    <property type="term" value="C:cell outer membrane"/>
    <property type="evidence" value="ECO:0007669"/>
    <property type="project" value="UniProtKB-SubCell"/>
</dbReference>
<keyword evidence="10" id="KW-1185">Reference proteome</keyword>
<dbReference type="SUPFAM" id="SSF48452">
    <property type="entry name" value="TPR-like"/>
    <property type="match status" value="1"/>
</dbReference>
<keyword evidence="4" id="KW-0472">Membrane</keyword>
<evidence type="ECO:0000256" key="4">
    <source>
        <dbReference type="ARBA" id="ARBA00023136"/>
    </source>
</evidence>
<comment type="caution">
    <text evidence="9">The sequence shown here is derived from an EMBL/GenBank/DDBJ whole genome shotgun (WGS) entry which is preliminary data.</text>
</comment>
<proteinExistence type="inferred from homology"/>